<sequence>MIKARPQRELHTLQDSAWPAQRLFRQVTSSKQVVDFAGRREKRRSSLAADLGILLNLENDAGIAALPASHAQHGPSSPRAKAQLLLIPIEVPVTSTSPCFSHIHPGSSEGLFVCLLIYTYIHIYIYTFLRIHFTYLIFSPGHNQTASQGAYSYTYPPPPPPTYKKRSLFRRILGFSAIALGSFLVGAMTSPELVDMGSEIASMRQLSKTEVLYIPPDEISKEINDYIDTHPLAVSLRGDARYTESRPHLEQPSMTRAHSLTGGTLTGPGRIVVPPFTWSTTDGSSFVSIFYLGSDVCGHPGIVHGGLLATLLDEGLARTCFPVLPNKIGVTANLNIDYRAPAPAGEFFVLRAKVTKVDGRKAWVEGWIEGLPKDGTDPVKYVEAKALFIEPKMAAVSSIILPPSVILVLKLTCLNSYLPKVKRTPLPKLHPPSPVDTHIFPVF</sequence>
<dbReference type="EMBL" id="ACYE01000251">
    <property type="protein sequence ID" value="EFE40333.1"/>
    <property type="molecule type" value="Genomic_DNA"/>
</dbReference>
<feature type="transmembrane region" description="Helical" evidence="1">
    <location>
        <begin position="110"/>
        <end position="129"/>
    </location>
</feature>
<dbReference type="Pfam" id="PF03061">
    <property type="entry name" value="4HBT"/>
    <property type="match status" value="1"/>
</dbReference>
<keyword evidence="1" id="KW-1133">Transmembrane helix</keyword>
<dbReference type="InterPro" id="IPR029069">
    <property type="entry name" value="HotDog_dom_sf"/>
</dbReference>
<dbReference type="GeneID" id="9577803"/>
<keyword evidence="1" id="KW-0472">Membrane</keyword>
<dbReference type="AlphaFoldDB" id="D4DCU0"/>
<dbReference type="PANTHER" id="PTHR47260:SF7">
    <property type="entry name" value="THIOESTERASE FAMILY PROTEIN (AFU_ORTHOLOGUE AFUA_1G10800)"/>
    <property type="match status" value="1"/>
</dbReference>
<dbReference type="InterPro" id="IPR006683">
    <property type="entry name" value="Thioestr_dom"/>
</dbReference>
<protein>
    <submittedName>
        <fullName evidence="3">Thioesterase family protein</fullName>
    </submittedName>
</protein>
<dbReference type="SUPFAM" id="SSF54637">
    <property type="entry name" value="Thioesterase/thiol ester dehydrase-isomerase"/>
    <property type="match status" value="1"/>
</dbReference>
<dbReference type="PANTHER" id="PTHR47260">
    <property type="entry name" value="UPF0644 PROTEIN PB2B4.06"/>
    <property type="match status" value="1"/>
</dbReference>
<dbReference type="CDD" id="cd03443">
    <property type="entry name" value="PaaI_thioesterase"/>
    <property type="match status" value="1"/>
</dbReference>
<dbReference type="OrthoDB" id="506431at2759"/>
<dbReference type="KEGG" id="tve:TRV_04945"/>
<reference evidence="4" key="1">
    <citation type="journal article" date="2011" name="Genome Biol.">
        <title>Comparative and functional genomics provide insights into the pathogenicity of dermatophytic fungi.</title>
        <authorList>
            <person name="Burmester A."/>
            <person name="Shelest E."/>
            <person name="Gloeckner G."/>
            <person name="Heddergott C."/>
            <person name="Schindler S."/>
            <person name="Staib P."/>
            <person name="Heidel A."/>
            <person name="Felder M."/>
            <person name="Petzold A."/>
            <person name="Szafranski K."/>
            <person name="Feuermann M."/>
            <person name="Pedruzzi I."/>
            <person name="Priebe S."/>
            <person name="Groth M."/>
            <person name="Winkler R."/>
            <person name="Li W."/>
            <person name="Kniemeyer O."/>
            <person name="Schroeckh V."/>
            <person name="Hertweck C."/>
            <person name="Hube B."/>
            <person name="White T.C."/>
            <person name="Platzer M."/>
            <person name="Guthke R."/>
            <person name="Heitman J."/>
            <person name="Woestemeyer J."/>
            <person name="Zipfel P.F."/>
            <person name="Monod M."/>
            <person name="Brakhage A.A."/>
        </authorList>
    </citation>
    <scope>NUCLEOTIDE SEQUENCE [LARGE SCALE GENOMIC DNA]</scope>
    <source>
        <strain evidence="4">HKI 0517</strain>
    </source>
</reference>
<dbReference type="RefSeq" id="XP_003020951.1">
    <property type="nucleotide sequence ID" value="XM_003020905.1"/>
</dbReference>
<evidence type="ECO:0000259" key="2">
    <source>
        <dbReference type="Pfam" id="PF03061"/>
    </source>
</evidence>
<evidence type="ECO:0000313" key="3">
    <source>
        <dbReference type="EMBL" id="EFE40333.1"/>
    </source>
</evidence>
<comment type="caution">
    <text evidence="3">The sequence shown here is derived from an EMBL/GenBank/DDBJ whole genome shotgun (WGS) entry which is preliminary data.</text>
</comment>
<feature type="transmembrane region" description="Helical" evidence="1">
    <location>
        <begin position="172"/>
        <end position="190"/>
    </location>
</feature>
<evidence type="ECO:0000313" key="4">
    <source>
        <dbReference type="Proteomes" id="UP000008383"/>
    </source>
</evidence>
<feature type="domain" description="Thioesterase" evidence="2">
    <location>
        <begin position="301"/>
        <end position="362"/>
    </location>
</feature>
<dbReference type="Gene3D" id="3.10.129.10">
    <property type="entry name" value="Hotdog Thioesterase"/>
    <property type="match status" value="1"/>
</dbReference>
<gene>
    <name evidence="3" type="ORF">TRV_04945</name>
</gene>
<organism evidence="3 4">
    <name type="scientific">Trichophyton verrucosum (strain HKI 0517)</name>
    <dbReference type="NCBI Taxonomy" id="663202"/>
    <lineage>
        <taxon>Eukaryota</taxon>
        <taxon>Fungi</taxon>
        <taxon>Dikarya</taxon>
        <taxon>Ascomycota</taxon>
        <taxon>Pezizomycotina</taxon>
        <taxon>Eurotiomycetes</taxon>
        <taxon>Eurotiomycetidae</taxon>
        <taxon>Onygenales</taxon>
        <taxon>Arthrodermataceae</taxon>
        <taxon>Trichophyton</taxon>
    </lineage>
</organism>
<dbReference type="Proteomes" id="UP000008383">
    <property type="component" value="Unassembled WGS sequence"/>
</dbReference>
<evidence type="ECO:0000256" key="1">
    <source>
        <dbReference type="SAM" id="Phobius"/>
    </source>
</evidence>
<keyword evidence="1" id="KW-0812">Transmembrane</keyword>
<dbReference type="InterPro" id="IPR052061">
    <property type="entry name" value="PTE-AB_protein"/>
</dbReference>
<accession>D4DCU0</accession>
<name>D4DCU0_TRIVH</name>
<proteinExistence type="predicted"/>
<keyword evidence="4" id="KW-1185">Reference proteome</keyword>
<dbReference type="HOGENOM" id="CLU_618462_0_0_1"/>